<dbReference type="InterPro" id="IPR035906">
    <property type="entry name" value="MetI-like_sf"/>
</dbReference>
<feature type="transmembrane region" description="Helical" evidence="7">
    <location>
        <begin position="86"/>
        <end position="110"/>
    </location>
</feature>
<keyword evidence="6 7" id="KW-0472">Membrane</keyword>
<keyword evidence="5 7" id="KW-1133">Transmembrane helix</keyword>
<sequence>MTIVTSSAPAEIHAPNRPRRITPGRILLILTLTLGLAATLLPFVWMLLGAFKTNAEIMRRPVTWWPQAPTMDNFRAWFVDFDMSRYFFNSVFLALVAVATTLLFCSMVGWALAKLEFPGKRVLIGVVLSTMFVPGIVTLIPTFVLVANFNMVGTYWGMILPGMVGAFGVFLMRQFMLEIPDSLLDAARIDGAGEFRIFGGIVMPLCRAPLATLAIFTFMGSWNGFLWPLIVAQRESLYTLPVALALYTSPTGDKGAEFGLQMAGSVLIIVPVLLVFIAMQKHFVQGIAMTGIK</sequence>
<evidence type="ECO:0000313" key="10">
    <source>
        <dbReference type="Proteomes" id="UP000275356"/>
    </source>
</evidence>
<keyword evidence="4 7" id="KW-0812">Transmembrane</keyword>
<dbReference type="RefSeq" id="WP_123740565.1">
    <property type="nucleotide sequence ID" value="NZ_CALFQU010000040.1"/>
</dbReference>
<comment type="similarity">
    <text evidence="7">Belongs to the binding-protein-dependent transport system permease family.</text>
</comment>
<dbReference type="OrthoDB" id="148827at2"/>
<evidence type="ECO:0000256" key="5">
    <source>
        <dbReference type="ARBA" id="ARBA00022989"/>
    </source>
</evidence>
<proteinExistence type="inferred from homology"/>
<reference evidence="9 10" key="1">
    <citation type="submission" date="2018-11" db="EMBL/GenBank/DDBJ databases">
        <title>Sequencing the genomes of 1000 actinobacteria strains.</title>
        <authorList>
            <person name="Klenk H.-P."/>
        </authorList>
    </citation>
    <scope>NUCLEOTIDE SEQUENCE [LARGE SCALE GENOMIC DNA]</scope>
    <source>
        <strain evidence="9 10">DSM 13521</strain>
    </source>
</reference>
<dbReference type="Pfam" id="PF00528">
    <property type="entry name" value="BPD_transp_1"/>
    <property type="match status" value="1"/>
</dbReference>
<dbReference type="PROSITE" id="PS50928">
    <property type="entry name" value="ABC_TM1"/>
    <property type="match status" value="1"/>
</dbReference>
<evidence type="ECO:0000313" key="9">
    <source>
        <dbReference type="EMBL" id="ROR93632.1"/>
    </source>
</evidence>
<dbReference type="GO" id="GO:0055085">
    <property type="term" value="P:transmembrane transport"/>
    <property type="evidence" value="ECO:0007669"/>
    <property type="project" value="InterPro"/>
</dbReference>
<feature type="domain" description="ABC transmembrane type-1" evidence="8">
    <location>
        <begin position="87"/>
        <end position="279"/>
    </location>
</feature>
<evidence type="ECO:0000259" key="8">
    <source>
        <dbReference type="PROSITE" id="PS50928"/>
    </source>
</evidence>
<dbReference type="CDD" id="cd06261">
    <property type="entry name" value="TM_PBP2"/>
    <property type="match status" value="1"/>
</dbReference>
<dbReference type="InterPro" id="IPR000515">
    <property type="entry name" value="MetI-like"/>
</dbReference>
<keyword evidence="2 7" id="KW-0813">Transport</keyword>
<feature type="transmembrane region" description="Helical" evidence="7">
    <location>
        <begin position="122"/>
        <end position="149"/>
    </location>
</feature>
<protein>
    <submittedName>
        <fullName evidence="9">Carbohydrate ABC transporter membrane protein 2 (CUT1 family)</fullName>
    </submittedName>
</protein>
<dbReference type="PANTHER" id="PTHR43744">
    <property type="entry name" value="ABC TRANSPORTER PERMEASE PROTEIN MG189-RELATED-RELATED"/>
    <property type="match status" value="1"/>
</dbReference>
<evidence type="ECO:0000256" key="4">
    <source>
        <dbReference type="ARBA" id="ARBA00022692"/>
    </source>
</evidence>
<feature type="transmembrane region" description="Helical" evidence="7">
    <location>
        <begin position="26"/>
        <end position="48"/>
    </location>
</feature>
<keyword evidence="3" id="KW-1003">Cell membrane</keyword>
<dbReference type="AlphaFoldDB" id="A0A3N2D1I2"/>
<comment type="subcellular location">
    <subcellularLocation>
        <location evidence="1 7">Cell membrane</location>
        <topology evidence="1 7">Multi-pass membrane protein</topology>
    </subcellularLocation>
</comment>
<evidence type="ECO:0000256" key="2">
    <source>
        <dbReference type="ARBA" id="ARBA00022448"/>
    </source>
</evidence>
<feature type="transmembrane region" description="Helical" evidence="7">
    <location>
        <begin position="197"/>
        <end position="219"/>
    </location>
</feature>
<dbReference type="GO" id="GO:0005886">
    <property type="term" value="C:plasma membrane"/>
    <property type="evidence" value="ECO:0007669"/>
    <property type="project" value="UniProtKB-SubCell"/>
</dbReference>
<name>A0A3N2D1I2_9MICO</name>
<comment type="caution">
    <text evidence="9">The sequence shown here is derived from an EMBL/GenBank/DDBJ whole genome shotgun (WGS) entry which is preliminary data.</text>
</comment>
<dbReference type="Proteomes" id="UP000275356">
    <property type="component" value="Unassembled WGS sequence"/>
</dbReference>
<evidence type="ECO:0000256" key="3">
    <source>
        <dbReference type="ARBA" id="ARBA00022475"/>
    </source>
</evidence>
<keyword evidence="10" id="KW-1185">Reference proteome</keyword>
<gene>
    <name evidence="9" type="ORF">EDD28_3054</name>
</gene>
<evidence type="ECO:0000256" key="6">
    <source>
        <dbReference type="ARBA" id="ARBA00023136"/>
    </source>
</evidence>
<dbReference type="SUPFAM" id="SSF161098">
    <property type="entry name" value="MetI-like"/>
    <property type="match status" value="1"/>
</dbReference>
<dbReference type="Gene3D" id="1.10.3720.10">
    <property type="entry name" value="MetI-like"/>
    <property type="match status" value="1"/>
</dbReference>
<feature type="transmembrane region" description="Helical" evidence="7">
    <location>
        <begin position="155"/>
        <end position="176"/>
    </location>
</feature>
<organism evidence="9 10">
    <name type="scientific">Salana multivorans</name>
    <dbReference type="NCBI Taxonomy" id="120377"/>
    <lineage>
        <taxon>Bacteria</taxon>
        <taxon>Bacillati</taxon>
        <taxon>Actinomycetota</taxon>
        <taxon>Actinomycetes</taxon>
        <taxon>Micrococcales</taxon>
        <taxon>Beutenbergiaceae</taxon>
        <taxon>Salana</taxon>
    </lineage>
</organism>
<evidence type="ECO:0000256" key="1">
    <source>
        <dbReference type="ARBA" id="ARBA00004651"/>
    </source>
</evidence>
<feature type="transmembrane region" description="Helical" evidence="7">
    <location>
        <begin position="258"/>
        <end position="279"/>
    </location>
</feature>
<evidence type="ECO:0000256" key="7">
    <source>
        <dbReference type="RuleBase" id="RU363032"/>
    </source>
</evidence>
<accession>A0A3N2D1I2</accession>
<dbReference type="PANTHER" id="PTHR43744:SF12">
    <property type="entry name" value="ABC TRANSPORTER PERMEASE PROTEIN MG189-RELATED"/>
    <property type="match status" value="1"/>
</dbReference>
<dbReference type="EMBL" id="RKHQ01000002">
    <property type="protein sequence ID" value="ROR93632.1"/>
    <property type="molecule type" value="Genomic_DNA"/>
</dbReference>